<name>A0A1W1YX58_9RHOB</name>
<evidence type="ECO:0000313" key="2">
    <source>
        <dbReference type="EMBL" id="SMC40759.1"/>
    </source>
</evidence>
<dbReference type="OrthoDB" id="9809543at2"/>
<dbReference type="Pfam" id="PF09955">
    <property type="entry name" value="DUF2189"/>
    <property type="match status" value="1"/>
</dbReference>
<dbReference type="EMBL" id="FWYD01000001">
    <property type="protein sequence ID" value="SMC40759.1"/>
    <property type="molecule type" value="Genomic_DNA"/>
</dbReference>
<evidence type="ECO:0000256" key="1">
    <source>
        <dbReference type="SAM" id="Phobius"/>
    </source>
</evidence>
<reference evidence="2 3" key="1">
    <citation type="submission" date="2017-04" db="EMBL/GenBank/DDBJ databases">
        <authorList>
            <person name="Afonso C.L."/>
            <person name="Miller P.J."/>
            <person name="Scott M.A."/>
            <person name="Spackman E."/>
            <person name="Goraichik I."/>
            <person name="Dimitrov K.M."/>
            <person name="Suarez D.L."/>
            <person name="Swayne D.E."/>
        </authorList>
    </citation>
    <scope>NUCLEOTIDE SEQUENCE [LARGE SCALE GENOMIC DNA]</scope>
    <source>
        <strain evidence="2 3">CGMCC 1.12644</strain>
    </source>
</reference>
<keyword evidence="3" id="KW-1185">Reference proteome</keyword>
<keyword evidence="1" id="KW-1133">Transmembrane helix</keyword>
<organism evidence="2 3">
    <name type="scientific">Primorskyibacter flagellatus</name>
    <dbReference type="NCBI Taxonomy" id="1387277"/>
    <lineage>
        <taxon>Bacteria</taxon>
        <taxon>Pseudomonadati</taxon>
        <taxon>Pseudomonadota</taxon>
        <taxon>Alphaproteobacteria</taxon>
        <taxon>Rhodobacterales</taxon>
        <taxon>Roseobacteraceae</taxon>
        <taxon>Primorskyibacter</taxon>
    </lineage>
</organism>
<feature type="transmembrane region" description="Helical" evidence="1">
    <location>
        <begin position="116"/>
        <end position="139"/>
    </location>
</feature>
<sequence length="270" mass="29678">MPETPQLGLPPFGPIEFSMLREALRRGFSDILRAPAFALVFAGFYVLGGLTMAWITWTTGTTFWLVLATIAFPLLGPFAAVAFYDVSRRLEQGQPLDWMQIVSVILRQSRRQLPSICAIIVMVFLFWFFLAHMIFALFLGLSTMTNVSSSVEVFLTTRGLAMLAVGTLVGAGFALLLYMITVMALPLLLDREVDFVTAMITSFQVVAQNPVPMLCWGGFIAALTFVAMLPAFLGLFLVLPLLGHATWHLYRLMVERGIAAEEGTGALVSA</sequence>
<gene>
    <name evidence="2" type="ORF">SAMN06295998_10150</name>
</gene>
<feature type="transmembrane region" description="Helical" evidence="1">
    <location>
        <begin position="34"/>
        <end position="57"/>
    </location>
</feature>
<feature type="transmembrane region" description="Helical" evidence="1">
    <location>
        <begin position="63"/>
        <end position="84"/>
    </location>
</feature>
<keyword evidence="1" id="KW-0472">Membrane</keyword>
<feature type="transmembrane region" description="Helical" evidence="1">
    <location>
        <begin position="217"/>
        <end position="243"/>
    </location>
</feature>
<dbReference type="InterPro" id="IPR018692">
    <property type="entry name" value="DUF2189"/>
</dbReference>
<accession>A0A1W1YX58</accession>
<proteinExistence type="predicted"/>
<keyword evidence="1" id="KW-0812">Transmembrane</keyword>
<dbReference type="AlphaFoldDB" id="A0A1W1YX58"/>
<evidence type="ECO:0000313" key="3">
    <source>
        <dbReference type="Proteomes" id="UP000192330"/>
    </source>
</evidence>
<dbReference type="STRING" id="1387277.SAMN06295998_10150"/>
<dbReference type="RefSeq" id="WP_084349815.1">
    <property type="nucleotide sequence ID" value="NZ_FWYD01000001.1"/>
</dbReference>
<dbReference type="Proteomes" id="UP000192330">
    <property type="component" value="Unassembled WGS sequence"/>
</dbReference>
<protein>
    <submittedName>
        <fullName evidence="2">Uncharacterized membrane protein</fullName>
    </submittedName>
</protein>
<feature type="transmembrane region" description="Helical" evidence="1">
    <location>
        <begin position="159"/>
        <end position="181"/>
    </location>
</feature>